<dbReference type="OMA" id="YYQFWYP"/>
<comment type="similarity">
    <text evidence="2">Belongs to the CRISP family.</text>
</comment>
<dbReference type="Proteomes" id="UP000008225">
    <property type="component" value="Chromosome 9"/>
</dbReference>
<proteinExistence type="inferred from homology"/>
<feature type="domain" description="SCP" evidence="6">
    <location>
        <begin position="52"/>
        <end position="200"/>
    </location>
</feature>
<name>F7IIZ6_CALJA</name>
<dbReference type="PRINTS" id="PR00837">
    <property type="entry name" value="V5TPXLIKE"/>
</dbReference>
<gene>
    <name evidence="7" type="primary">GLIPR1L2</name>
</gene>
<dbReference type="PANTHER" id="PTHR10334">
    <property type="entry name" value="CYSTEINE-RICH SECRETORY PROTEIN-RELATED"/>
    <property type="match status" value="1"/>
</dbReference>
<dbReference type="SUPFAM" id="SSF55797">
    <property type="entry name" value="PR-1-like"/>
    <property type="match status" value="1"/>
</dbReference>
<dbReference type="RefSeq" id="XP_054094598.1">
    <property type="nucleotide sequence ID" value="XM_054238623.1"/>
</dbReference>
<dbReference type="Ensembl" id="ENSCJAT00000002262.5">
    <property type="protein sequence ID" value="ENSCJAP00000002142.4"/>
    <property type="gene ID" value="ENSCJAG00000001222.5"/>
</dbReference>
<evidence type="ECO:0000256" key="5">
    <source>
        <dbReference type="SAM" id="Phobius"/>
    </source>
</evidence>
<evidence type="ECO:0000256" key="4">
    <source>
        <dbReference type="SAM" id="MobiDB-lite"/>
    </source>
</evidence>
<dbReference type="InterPro" id="IPR034121">
    <property type="entry name" value="SCP_GLIPR-1-like"/>
</dbReference>
<dbReference type="CTD" id="144321"/>
<reference evidence="7" key="2">
    <citation type="submission" date="2025-08" db="UniProtKB">
        <authorList>
            <consortium name="Ensembl"/>
        </authorList>
    </citation>
    <scope>IDENTIFICATION</scope>
</reference>
<keyword evidence="5" id="KW-0812">Transmembrane</keyword>
<keyword evidence="8" id="KW-1185">Reference proteome</keyword>
<evidence type="ECO:0000313" key="7">
    <source>
        <dbReference type="Ensembl" id="ENSCJAP00000002142.4"/>
    </source>
</evidence>
<accession>F7IIZ6</accession>
<dbReference type="CDD" id="cd05385">
    <property type="entry name" value="CAP_GLIPR1-like"/>
    <property type="match status" value="1"/>
</dbReference>
<dbReference type="SMART" id="SM00198">
    <property type="entry name" value="SCP"/>
    <property type="match status" value="1"/>
</dbReference>
<feature type="compositionally biased region" description="Acidic residues" evidence="4">
    <location>
        <begin position="312"/>
        <end position="361"/>
    </location>
</feature>
<dbReference type="AlphaFoldDB" id="F7IIZ6"/>
<sequence length="361" mass="42136">MEVGRCFVWEWSAQSLPVAVGAVLKLRLCELWLLLLGSGLDASFLPHEEDIDFINEYVNLHNELRGNVIPRGSNLRFMTWDVALSRTARAWGKKCVFEHNIYLQGVRMAHPKFYGIGENMWVGPENEFTASIAIRSWYAEKKMYNFINGSCSKNCSNYIQLVWDNSYKVGCAVTPCSKIGHIIHAAIFICNYAPGGTLTRRPYEPGTFCTRCGRRDKCTDFLCSNADRDQAIYYQFWYPKWEVPRPIVCDPLCAFILLLRILCFMLCVTTVLIVQSYFPNILLERQMIFTPEESEEEKEEEEKEEKKKEKEETEMEFEIIETEEEKEEGEEEEEETQNEKMEEEEETQKEKMEEEEDLSPT</sequence>
<protein>
    <submittedName>
        <fullName evidence="7">GLIPR1 like 2</fullName>
    </submittedName>
</protein>
<dbReference type="OrthoDB" id="43654at2759"/>
<dbReference type="eggNOG" id="KOG3017">
    <property type="taxonomic scope" value="Eukaryota"/>
</dbReference>
<dbReference type="GeneID" id="100386918"/>
<dbReference type="Pfam" id="PF00188">
    <property type="entry name" value="CAP"/>
    <property type="match status" value="1"/>
</dbReference>
<organism evidence="7 8">
    <name type="scientific">Callithrix jacchus</name>
    <name type="common">White-tufted-ear marmoset</name>
    <name type="synonym">Simia Jacchus</name>
    <dbReference type="NCBI Taxonomy" id="9483"/>
    <lineage>
        <taxon>Eukaryota</taxon>
        <taxon>Metazoa</taxon>
        <taxon>Chordata</taxon>
        <taxon>Craniata</taxon>
        <taxon>Vertebrata</taxon>
        <taxon>Euteleostomi</taxon>
        <taxon>Mammalia</taxon>
        <taxon>Eutheria</taxon>
        <taxon>Euarchontoglires</taxon>
        <taxon>Primates</taxon>
        <taxon>Haplorrhini</taxon>
        <taxon>Platyrrhini</taxon>
        <taxon>Cebidae</taxon>
        <taxon>Callitrichinae</taxon>
        <taxon>Callithrix</taxon>
        <taxon>Callithrix</taxon>
    </lineage>
</organism>
<dbReference type="GO" id="GO:0016020">
    <property type="term" value="C:membrane"/>
    <property type="evidence" value="ECO:0007669"/>
    <property type="project" value="UniProtKB-SubCell"/>
</dbReference>
<evidence type="ECO:0000259" key="6">
    <source>
        <dbReference type="SMART" id="SM00198"/>
    </source>
</evidence>
<evidence type="ECO:0000313" key="8">
    <source>
        <dbReference type="Proteomes" id="UP000008225"/>
    </source>
</evidence>
<dbReference type="InterPro" id="IPR014044">
    <property type="entry name" value="CAP_dom"/>
</dbReference>
<feature type="transmembrane region" description="Helical" evidence="5">
    <location>
        <begin position="254"/>
        <end position="278"/>
    </location>
</feature>
<keyword evidence="3 5" id="KW-0472">Membrane</keyword>
<reference evidence="7" key="3">
    <citation type="submission" date="2025-09" db="UniProtKB">
        <authorList>
            <consortium name="Ensembl"/>
        </authorList>
    </citation>
    <scope>IDENTIFICATION</scope>
</reference>
<dbReference type="GeneTree" id="ENSGT00940000162357"/>
<dbReference type="InterPro" id="IPR001283">
    <property type="entry name" value="CRISP-related"/>
</dbReference>
<comment type="subcellular location">
    <subcellularLocation>
        <location evidence="1">Membrane</location>
    </subcellularLocation>
</comment>
<keyword evidence="5" id="KW-1133">Transmembrane helix</keyword>
<dbReference type="Bgee" id="ENSCJAG00000001222">
    <property type="expression patterns" value="Expressed in testis"/>
</dbReference>
<dbReference type="STRING" id="9483.ENSCJAP00000002142"/>
<feature type="compositionally biased region" description="Acidic residues" evidence="4">
    <location>
        <begin position="292"/>
        <end position="303"/>
    </location>
</feature>
<dbReference type="FunCoup" id="F7IIZ6">
    <property type="interactions" value="60"/>
</dbReference>
<dbReference type="InterPro" id="IPR035940">
    <property type="entry name" value="CAP_sf"/>
</dbReference>
<evidence type="ECO:0000256" key="2">
    <source>
        <dbReference type="ARBA" id="ARBA00009923"/>
    </source>
</evidence>
<dbReference type="FunFam" id="3.40.33.10:FF:000017">
    <property type="entry name" value="GLIPR1 like 2"/>
    <property type="match status" value="1"/>
</dbReference>
<evidence type="ECO:0000256" key="1">
    <source>
        <dbReference type="ARBA" id="ARBA00004370"/>
    </source>
</evidence>
<reference evidence="7" key="1">
    <citation type="submission" date="2009-03" db="EMBL/GenBank/DDBJ databases">
        <authorList>
            <person name="Warren W."/>
            <person name="Ye L."/>
            <person name="Minx P."/>
            <person name="Worley K."/>
            <person name="Gibbs R."/>
            <person name="Wilson R.K."/>
        </authorList>
    </citation>
    <scope>NUCLEOTIDE SEQUENCE [LARGE SCALE GENOMIC DNA]</scope>
</reference>
<evidence type="ECO:0000256" key="3">
    <source>
        <dbReference type="ARBA" id="ARBA00023136"/>
    </source>
</evidence>
<dbReference type="InParanoid" id="F7IIZ6"/>
<dbReference type="Gene3D" id="3.40.33.10">
    <property type="entry name" value="CAP"/>
    <property type="match status" value="1"/>
</dbReference>
<feature type="region of interest" description="Disordered" evidence="4">
    <location>
        <begin position="292"/>
        <end position="361"/>
    </location>
</feature>